<dbReference type="EMBL" id="CP046401">
    <property type="protein sequence ID" value="QGY43673.1"/>
    <property type="molecule type" value="Genomic_DNA"/>
</dbReference>
<keyword evidence="4 5" id="KW-0998">Cell outer membrane</keyword>
<dbReference type="Pfam" id="PF07715">
    <property type="entry name" value="Plug"/>
    <property type="match status" value="1"/>
</dbReference>
<evidence type="ECO:0000313" key="8">
    <source>
        <dbReference type="Proteomes" id="UP000428260"/>
    </source>
</evidence>
<keyword evidence="5" id="KW-1134">Transmembrane beta strand</keyword>
<name>A0A6I6JX21_9BACT</name>
<dbReference type="PANTHER" id="PTHR30069:SF29">
    <property type="entry name" value="HEMOGLOBIN AND HEMOGLOBIN-HAPTOGLOBIN-BINDING PROTEIN 1-RELATED"/>
    <property type="match status" value="1"/>
</dbReference>
<dbReference type="PANTHER" id="PTHR30069">
    <property type="entry name" value="TONB-DEPENDENT OUTER MEMBRANE RECEPTOR"/>
    <property type="match status" value="1"/>
</dbReference>
<evidence type="ECO:0000259" key="6">
    <source>
        <dbReference type="SMART" id="SM00965"/>
    </source>
</evidence>
<dbReference type="NCBIfam" id="TIGR04057">
    <property type="entry name" value="SusC_RagA_signa"/>
    <property type="match status" value="1"/>
</dbReference>
<proteinExistence type="inferred from homology"/>
<dbReference type="NCBIfam" id="TIGR04056">
    <property type="entry name" value="OMP_RagA_SusC"/>
    <property type="match status" value="1"/>
</dbReference>
<dbReference type="SUPFAM" id="SSF56935">
    <property type="entry name" value="Porins"/>
    <property type="match status" value="1"/>
</dbReference>
<dbReference type="SUPFAM" id="SSF49464">
    <property type="entry name" value="Carboxypeptidase regulatory domain-like"/>
    <property type="match status" value="1"/>
</dbReference>
<dbReference type="Pfam" id="PF13715">
    <property type="entry name" value="CarbopepD_reg_2"/>
    <property type="match status" value="1"/>
</dbReference>
<protein>
    <submittedName>
        <fullName evidence="7">SusC/RagA family TonB-linked outer membrane protein</fullName>
    </submittedName>
</protein>
<accession>A0A6I6JX21</accession>
<dbReference type="InterPro" id="IPR012910">
    <property type="entry name" value="Plug_dom"/>
</dbReference>
<keyword evidence="3 5" id="KW-0472">Membrane</keyword>
<dbReference type="InterPro" id="IPR008969">
    <property type="entry name" value="CarboxyPept-like_regulatory"/>
</dbReference>
<keyword evidence="8" id="KW-1185">Reference proteome</keyword>
<evidence type="ECO:0000256" key="3">
    <source>
        <dbReference type="ARBA" id="ARBA00023136"/>
    </source>
</evidence>
<dbReference type="Pfam" id="PF07660">
    <property type="entry name" value="STN"/>
    <property type="match status" value="1"/>
</dbReference>
<dbReference type="GO" id="GO:0044718">
    <property type="term" value="P:siderophore transmembrane transport"/>
    <property type="evidence" value="ECO:0007669"/>
    <property type="project" value="TreeGrafter"/>
</dbReference>
<keyword evidence="2" id="KW-0732">Signal</keyword>
<evidence type="ECO:0000256" key="5">
    <source>
        <dbReference type="PROSITE-ProRule" id="PRU01360"/>
    </source>
</evidence>
<dbReference type="InterPro" id="IPR039426">
    <property type="entry name" value="TonB-dep_rcpt-like"/>
</dbReference>
<comment type="subcellular location">
    <subcellularLocation>
        <location evidence="5">Cell outer membrane</location>
        <topology evidence="5">Multi-pass membrane protein</topology>
    </subcellularLocation>
</comment>
<gene>
    <name evidence="7" type="ORF">GM418_08385</name>
</gene>
<dbReference type="SMART" id="SM00965">
    <property type="entry name" value="STN"/>
    <property type="match status" value="1"/>
</dbReference>
<dbReference type="InterPro" id="IPR023997">
    <property type="entry name" value="TonB-dep_OMP_SusC/RagA_CS"/>
</dbReference>
<feature type="domain" description="Secretin/TonB short N-terminal" evidence="6">
    <location>
        <begin position="70"/>
        <end position="120"/>
    </location>
</feature>
<organism evidence="7 8">
    <name type="scientific">Maribellus comscasis</name>
    <dbReference type="NCBI Taxonomy" id="2681766"/>
    <lineage>
        <taxon>Bacteria</taxon>
        <taxon>Pseudomonadati</taxon>
        <taxon>Bacteroidota</taxon>
        <taxon>Bacteroidia</taxon>
        <taxon>Marinilabiliales</taxon>
        <taxon>Prolixibacteraceae</taxon>
        <taxon>Maribellus</taxon>
    </lineage>
</organism>
<evidence type="ECO:0000256" key="1">
    <source>
        <dbReference type="ARBA" id="ARBA00022448"/>
    </source>
</evidence>
<dbReference type="GO" id="GO:0009279">
    <property type="term" value="C:cell outer membrane"/>
    <property type="evidence" value="ECO:0007669"/>
    <property type="project" value="UniProtKB-SubCell"/>
</dbReference>
<keyword evidence="5" id="KW-0812">Transmembrane</keyword>
<dbReference type="Gene3D" id="2.60.40.1120">
    <property type="entry name" value="Carboxypeptidase-like, regulatory domain"/>
    <property type="match status" value="1"/>
</dbReference>
<dbReference type="AlphaFoldDB" id="A0A6I6JX21"/>
<keyword evidence="1 5" id="KW-0813">Transport</keyword>
<evidence type="ECO:0000313" key="7">
    <source>
        <dbReference type="EMBL" id="QGY43673.1"/>
    </source>
</evidence>
<dbReference type="Proteomes" id="UP000428260">
    <property type="component" value="Chromosome"/>
</dbReference>
<dbReference type="GO" id="GO:0015344">
    <property type="term" value="F:siderophore uptake transmembrane transporter activity"/>
    <property type="evidence" value="ECO:0007669"/>
    <property type="project" value="TreeGrafter"/>
</dbReference>
<dbReference type="InterPro" id="IPR023996">
    <property type="entry name" value="TonB-dep_OMP_SusC/RagA"/>
</dbReference>
<reference evidence="7 8" key="1">
    <citation type="submission" date="2019-11" db="EMBL/GenBank/DDBJ databases">
        <authorList>
            <person name="Zheng R.K."/>
            <person name="Sun C.M."/>
        </authorList>
    </citation>
    <scope>NUCLEOTIDE SEQUENCE [LARGE SCALE GENOMIC DNA]</scope>
    <source>
        <strain evidence="7 8">WC007</strain>
    </source>
</reference>
<dbReference type="RefSeq" id="WP_158865035.1">
    <property type="nucleotide sequence ID" value="NZ_CP046401.1"/>
</dbReference>
<sequence>MKKKRLEKILIGNFFLKLLTIMKLSLFIVCLTAFSVVASESYSQSTKLSLEMRNVSINSVLKEIEDKSEFRFFYSEDVDTKKTVSVYFKNSNIADILDEIFEGTSIVFKIVGRQIALYNNTEDKMSFPWMQQQSVSISGRVTDSDGQLLPGVTVIEKGTTNGTVTNIDGEYNLDKISSGAVLQFSFVGMKTQEIPFSGQSVINVVLENDAIGIEEVVAVGYGTMKRGAVTGAVSAIEGKELTIAPSTNTTAMMAGRLPGLIVQQKSGQPGNDIASYSIRGFGSALIIVDGVERNFTQLDPNEIESVTVLKDASASIYGSRAGNGVVLVTTKRGKSGAPNISFNSSFSVSQPTAFPDYVNAYQFASMLTQAEGGVGSGSTFSQEDIDKYKEGTEPGYVSTNWKKEVMREWAPQQLHNLNINGGNEVTKYYFNLGYLNQGSMWRSGDGIYQRFNISSNVDVNISKRLSAQFDISWRREDRDDPHDLSTIFNDLYFANPTVDISNWPSPELIPVAAPTRATEDQPVATSTQSMSGYIKDQRDYFNGSIFLKYELPVSGLSIDSKVDLWSYNRYRNEFQKTFEVWEYDYENQVHSSAGTIGENYVGKTSYRSQKVTAQLALRYEKNFNSHSIKGLLLNEMIYDKSDNFWASRSNLISSSLPYLYAGSTDTQLNSDAVYEDGRHSLVGRVNYSFGNKYLAEVSFRYDGSPRFAENKRWGFFPGVSLGWRISEESFMQDGFFNNLKLRASAGRTGRDAISDYDYLTGYELVTGINNVYLFGDETYTRLQSIGLANENITWEKIDLYNLGLDASILDGKFGSELDAFYRKRSGILATRESTVANTFGATLPAENINSLDNRGFEITLYHKRRVGDFSYNITANYSWSRAKWLHYEERETFEDADDERIHKVSGKWTNRTLGYLTDGFFNSQEEIDNETVDQDQGGNVSIEPGDIRYVDYNGDGIITERDKVVLGKGTTPESMFGINMSASYKGFDFSMLWQGASGFVSRFNNDNNIGGLRASAGVPLAYQWEYQWNPDHPEDAQLPAPNVAGVKAHNMYLNDMYIKDATYMRLKNVTFGYNLPKSFLNSTGIEKVRFFISGLNLLTFYDFGIFKDYDPEITSSNAQETYPIQRVFSAGVNVTL</sequence>
<dbReference type="Gene3D" id="2.170.130.10">
    <property type="entry name" value="TonB-dependent receptor, plug domain"/>
    <property type="match status" value="1"/>
</dbReference>
<comment type="similarity">
    <text evidence="5">Belongs to the TonB-dependent receptor family.</text>
</comment>
<dbReference type="PROSITE" id="PS52016">
    <property type="entry name" value="TONB_DEPENDENT_REC_3"/>
    <property type="match status" value="1"/>
</dbReference>
<dbReference type="KEGG" id="mcos:GM418_08385"/>
<evidence type="ECO:0000256" key="4">
    <source>
        <dbReference type="ARBA" id="ARBA00023237"/>
    </source>
</evidence>
<dbReference type="InterPro" id="IPR037066">
    <property type="entry name" value="Plug_dom_sf"/>
</dbReference>
<evidence type="ECO:0000256" key="2">
    <source>
        <dbReference type="ARBA" id="ARBA00022729"/>
    </source>
</evidence>
<dbReference type="InterPro" id="IPR011662">
    <property type="entry name" value="Secretin/TonB_short_N"/>
</dbReference>